<dbReference type="EMBL" id="JBEQCT010000010">
    <property type="protein sequence ID" value="MFM2486703.1"/>
    <property type="molecule type" value="Genomic_DNA"/>
</dbReference>
<dbReference type="InterPro" id="IPR046342">
    <property type="entry name" value="CBS_dom_sf"/>
</dbReference>
<evidence type="ECO:0000256" key="6">
    <source>
        <dbReference type="ARBA" id="ARBA00022989"/>
    </source>
</evidence>
<comment type="caution">
    <text evidence="11">The sequence shown here is derived from an EMBL/GenBank/DDBJ whole genome shotgun (WGS) entry which is preliminary data.</text>
</comment>
<evidence type="ECO:0000256" key="2">
    <source>
        <dbReference type="ARBA" id="ARBA00009749"/>
    </source>
</evidence>
<dbReference type="Proteomes" id="UP001629953">
    <property type="component" value="Unassembled WGS sequence"/>
</dbReference>
<dbReference type="RefSeq" id="WP_408625004.1">
    <property type="nucleotide sequence ID" value="NZ_JBEQCT010000010.1"/>
</dbReference>
<dbReference type="SUPFAM" id="SSF161093">
    <property type="entry name" value="MgtE membrane domain-like"/>
    <property type="match status" value="1"/>
</dbReference>
<evidence type="ECO:0000256" key="5">
    <source>
        <dbReference type="ARBA" id="ARBA00022842"/>
    </source>
</evidence>
<keyword evidence="4 9" id="KW-0812">Transmembrane</keyword>
<comment type="subunit">
    <text evidence="9">Homodimer.</text>
</comment>
<sequence>MPELEQHHHSQHLRILELNRALNDGMFVHVRRMLQQMPACDVALLLQSTPITERKILWQLTDPEQQGEILEELNEDAMESILKMMDPENLAAATEGMDIDDLTYVLRSLPDDVYQQVLEQMDSDERHRVEIALAYPEDTAGSLMNNDTIALRPDVSIDVVLRYLRLRGELPEATDALFVVDKENKYLGDVPLARLLTVDPSENVESIMGKRPERIIPVSMSENSVAQLFERHDWISAPVVDLQGELVGRITIDDVVDIIRENTEHSMMGMAGVDDDEDTFAPIWQSTKGRTLWLGINLLTALFAASISNLFENTLAQMATLAVLMTIVPSQGGIAGTQTLAVVIRGLAVGHIGASNMRWLIFKEVAIGGLNGLIWAVTIAGVVYIWKDSIQLGLISAAAMFADMFMAGLAGVSIPLFMQKMKIDPALAGGMVLTTVTDSVGIFSFLGIATLLLNHHIAI</sequence>
<feature type="transmembrane region" description="Helical" evidence="9">
    <location>
        <begin position="430"/>
        <end position="453"/>
    </location>
</feature>
<feature type="transmembrane region" description="Helical" evidence="9">
    <location>
        <begin position="365"/>
        <end position="386"/>
    </location>
</feature>
<proteinExistence type="inferred from homology"/>
<dbReference type="InterPro" id="IPR006667">
    <property type="entry name" value="SLC41_membr_dom"/>
</dbReference>
<accession>A0ABW9GAS7</accession>
<name>A0ABW9GAS7_9GAMM</name>
<dbReference type="InterPro" id="IPR036739">
    <property type="entry name" value="SLC41_membr_dom_sf"/>
</dbReference>
<dbReference type="Pfam" id="PF01769">
    <property type="entry name" value="MgtE"/>
    <property type="match status" value="1"/>
</dbReference>
<evidence type="ECO:0000256" key="3">
    <source>
        <dbReference type="ARBA" id="ARBA00022448"/>
    </source>
</evidence>
<dbReference type="Gene3D" id="1.25.60.10">
    <property type="entry name" value="MgtE N-terminal domain-like"/>
    <property type="match status" value="1"/>
</dbReference>
<dbReference type="InterPro" id="IPR038076">
    <property type="entry name" value="MgtE_N_sf"/>
</dbReference>
<dbReference type="NCBIfam" id="TIGR00400">
    <property type="entry name" value="mgtE"/>
    <property type="match status" value="1"/>
</dbReference>
<keyword evidence="12" id="KW-1185">Reference proteome</keyword>
<dbReference type="InterPro" id="IPR006669">
    <property type="entry name" value="MgtE_transporter"/>
</dbReference>
<feature type="domain" description="CBS" evidence="10">
    <location>
        <begin position="208"/>
        <end position="267"/>
    </location>
</feature>
<evidence type="ECO:0000259" key="10">
    <source>
        <dbReference type="PROSITE" id="PS51371"/>
    </source>
</evidence>
<reference evidence="11 12" key="1">
    <citation type="journal article" date="2013" name="Int. J. Syst. Evol. Microbiol.">
        <title>Celerinatantimonas yamalensis sp. nov., a cold-adapted diazotrophic bacterium from a cold permafrost brine.</title>
        <authorList>
            <person name="Shcherbakova V."/>
            <person name="Chuvilskaya N."/>
            <person name="Rivkina E."/>
            <person name="Demidov N."/>
            <person name="Uchaeva V."/>
            <person name="Suetin S."/>
            <person name="Suzina N."/>
            <person name="Gilichinsky D."/>
        </authorList>
    </citation>
    <scope>NUCLEOTIDE SEQUENCE [LARGE SCALE GENOMIC DNA]</scope>
    <source>
        <strain evidence="11 12">C7</strain>
    </source>
</reference>
<dbReference type="SUPFAM" id="SSF54631">
    <property type="entry name" value="CBS-domain pair"/>
    <property type="match status" value="1"/>
</dbReference>
<dbReference type="Pfam" id="PF03448">
    <property type="entry name" value="MgtE_N"/>
    <property type="match status" value="1"/>
</dbReference>
<keyword evidence="9" id="KW-1003">Cell membrane</keyword>
<keyword evidence="7 9" id="KW-0472">Membrane</keyword>
<dbReference type="Gene3D" id="1.10.357.20">
    <property type="entry name" value="SLC41 divalent cation transporters, integral membrane domain"/>
    <property type="match status" value="1"/>
</dbReference>
<dbReference type="PANTHER" id="PTHR43773:SF1">
    <property type="entry name" value="MAGNESIUM TRANSPORTER MGTE"/>
    <property type="match status" value="1"/>
</dbReference>
<evidence type="ECO:0000256" key="1">
    <source>
        <dbReference type="ARBA" id="ARBA00004141"/>
    </source>
</evidence>
<dbReference type="InterPro" id="IPR006668">
    <property type="entry name" value="Mg_transptr_MgtE_intracell_dom"/>
</dbReference>
<keyword evidence="8" id="KW-0129">CBS domain</keyword>
<keyword evidence="9" id="KW-0479">Metal-binding</keyword>
<comment type="function">
    <text evidence="9">Acts as a magnesium transporter.</text>
</comment>
<dbReference type="SUPFAM" id="SSF158791">
    <property type="entry name" value="MgtE N-terminal domain-like"/>
    <property type="match status" value="1"/>
</dbReference>
<feature type="transmembrane region" description="Helical" evidence="9">
    <location>
        <begin position="323"/>
        <end position="344"/>
    </location>
</feature>
<dbReference type="PROSITE" id="PS51371">
    <property type="entry name" value="CBS"/>
    <property type="match status" value="2"/>
</dbReference>
<keyword evidence="3 9" id="KW-0813">Transport</keyword>
<feature type="domain" description="CBS" evidence="10">
    <location>
        <begin position="144"/>
        <end position="206"/>
    </location>
</feature>
<organism evidence="11 12">
    <name type="scientific">Celerinatantimonas yamalensis</name>
    <dbReference type="NCBI Taxonomy" id="559956"/>
    <lineage>
        <taxon>Bacteria</taxon>
        <taxon>Pseudomonadati</taxon>
        <taxon>Pseudomonadota</taxon>
        <taxon>Gammaproteobacteria</taxon>
        <taxon>Celerinatantimonadaceae</taxon>
        <taxon>Celerinatantimonas</taxon>
    </lineage>
</organism>
<evidence type="ECO:0000313" key="12">
    <source>
        <dbReference type="Proteomes" id="UP001629953"/>
    </source>
</evidence>
<evidence type="ECO:0000256" key="8">
    <source>
        <dbReference type="PROSITE-ProRule" id="PRU00703"/>
    </source>
</evidence>
<comment type="similarity">
    <text evidence="2 9">Belongs to the SLC41A transporter family.</text>
</comment>
<dbReference type="SMART" id="SM00924">
    <property type="entry name" value="MgtE_N"/>
    <property type="match status" value="1"/>
</dbReference>
<gene>
    <name evidence="11" type="primary">mgtE</name>
    <name evidence="11" type="ORF">ABUE30_16855</name>
</gene>
<feature type="transmembrane region" description="Helical" evidence="9">
    <location>
        <begin position="292"/>
        <end position="311"/>
    </location>
</feature>
<protein>
    <recommendedName>
        <fullName evidence="9">Magnesium transporter MgtE</fullName>
    </recommendedName>
</protein>
<keyword evidence="5 9" id="KW-0460">Magnesium</keyword>
<dbReference type="InterPro" id="IPR000644">
    <property type="entry name" value="CBS_dom"/>
</dbReference>
<keyword evidence="6 9" id="KW-1133">Transmembrane helix</keyword>
<evidence type="ECO:0000256" key="7">
    <source>
        <dbReference type="ARBA" id="ARBA00023136"/>
    </source>
</evidence>
<evidence type="ECO:0000256" key="9">
    <source>
        <dbReference type="RuleBase" id="RU362011"/>
    </source>
</evidence>
<dbReference type="Gene3D" id="3.10.580.10">
    <property type="entry name" value="CBS-domain"/>
    <property type="match status" value="1"/>
</dbReference>
<evidence type="ECO:0000313" key="11">
    <source>
        <dbReference type="EMBL" id="MFM2486703.1"/>
    </source>
</evidence>
<evidence type="ECO:0000256" key="4">
    <source>
        <dbReference type="ARBA" id="ARBA00022692"/>
    </source>
</evidence>
<dbReference type="CDD" id="cd04606">
    <property type="entry name" value="CBS_pair_Mg_transporter"/>
    <property type="match status" value="1"/>
</dbReference>
<feature type="transmembrane region" description="Helical" evidence="9">
    <location>
        <begin position="392"/>
        <end position="418"/>
    </location>
</feature>
<dbReference type="Pfam" id="PF00571">
    <property type="entry name" value="CBS"/>
    <property type="match status" value="2"/>
</dbReference>
<dbReference type="PANTHER" id="PTHR43773">
    <property type="entry name" value="MAGNESIUM TRANSPORTER MGTE"/>
    <property type="match status" value="1"/>
</dbReference>
<comment type="subcellular location">
    <subcellularLocation>
        <location evidence="9">Cell membrane</location>
        <topology evidence="9">Multi-pass membrane protein</topology>
    </subcellularLocation>
    <subcellularLocation>
        <location evidence="1">Membrane</location>
        <topology evidence="1">Multi-pass membrane protein</topology>
    </subcellularLocation>
</comment>